<accession>A0A0F8ZLG1</accession>
<evidence type="ECO:0000313" key="1">
    <source>
        <dbReference type="EMBL" id="KKK60776.1"/>
    </source>
</evidence>
<feature type="non-terminal residue" evidence="1">
    <location>
        <position position="61"/>
    </location>
</feature>
<proteinExistence type="predicted"/>
<dbReference type="AlphaFoldDB" id="A0A0F8ZLG1"/>
<gene>
    <name evidence="1" type="ORF">LCGC14_3020940</name>
</gene>
<comment type="caution">
    <text evidence="1">The sequence shown here is derived from an EMBL/GenBank/DDBJ whole genome shotgun (WGS) entry which is preliminary data.</text>
</comment>
<protein>
    <submittedName>
        <fullName evidence="1">Uncharacterized protein</fullName>
    </submittedName>
</protein>
<reference evidence="1" key="1">
    <citation type="journal article" date="2015" name="Nature">
        <title>Complex archaea that bridge the gap between prokaryotes and eukaryotes.</title>
        <authorList>
            <person name="Spang A."/>
            <person name="Saw J.H."/>
            <person name="Jorgensen S.L."/>
            <person name="Zaremba-Niedzwiedzka K."/>
            <person name="Martijn J."/>
            <person name="Lind A.E."/>
            <person name="van Eijk R."/>
            <person name="Schleper C."/>
            <person name="Guy L."/>
            <person name="Ettema T.J."/>
        </authorList>
    </citation>
    <scope>NUCLEOTIDE SEQUENCE</scope>
</reference>
<sequence length="61" mass="6619">MTTRFTNAQFDALVASDAANEDIIGILNDIQQDSQAWEVFQGMLALSQARAQHRIAGALQG</sequence>
<organism evidence="1">
    <name type="scientific">marine sediment metagenome</name>
    <dbReference type="NCBI Taxonomy" id="412755"/>
    <lineage>
        <taxon>unclassified sequences</taxon>
        <taxon>metagenomes</taxon>
        <taxon>ecological metagenomes</taxon>
    </lineage>
</organism>
<dbReference type="EMBL" id="LAZR01062799">
    <property type="protein sequence ID" value="KKK60776.1"/>
    <property type="molecule type" value="Genomic_DNA"/>
</dbReference>
<name>A0A0F8ZLG1_9ZZZZ</name>